<dbReference type="AlphaFoldDB" id="C1LFQ4"/>
<sequence length="125" mass="14715">MVEKNIENKLRTVASNSKNCVRKDDIRCNSMTVKTTQLKKTSDCDNHKTQSKWNRTQQLSSQQISKSKRSKNILAINTYRSEFLNNEEDRALFAKQRSIIYQLNEIMRKSEKADYETFMNLNNTN</sequence>
<protein>
    <submittedName>
        <fullName evidence="2">Hypotheticial protein</fullName>
    </submittedName>
</protein>
<organism evidence="2">
    <name type="scientific">Schistosoma japonicum</name>
    <name type="common">Blood fluke</name>
    <dbReference type="NCBI Taxonomy" id="6182"/>
    <lineage>
        <taxon>Eukaryota</taxon>
        <taxon>Metazoa</taxon>
        <taxon>Spiralia</taxon>
        <taxon>Lophotrochozoa</taxon>
        <taxon>Platyhelminthes</taxon>
        <taxon>Trematoda</taxon>
        <taxon>Digenea</taxon>
        <taxon>Strigeidida</taxon>
        <taxon>Schistosomatoidea</taxon>
        <taxon>Schistosomatidae</taxon>
        <taxon>Schistosoma</taxon>
    </lineage>
</organism>
<evidence type="ECO:0000313" key="2">
    <source>
        <dbReference type="EMBL" id="CAX73532.1"/>
    </source>
</evidence>
<name>C1LFQ4_SCHJA</name>
<dbReference type="EMBL" id="FN317803">
    <property type="protein sequence ID" value="CAX73532.1"/>
    <property type="molecule type" value="mRNA"/>
</dbReference>
<accession>C1LFQ4</accession>
<reference evidence="2" key="2">
    <citation type="submission" date="2009-03" db="EMBL/GenBank/DDBJ databases">
        <authorList>
            <person name="Gang L."/>
        </authorList>
    </citation>
    <scope>NUCLEOTIDE SEQUENCE</scope>
    <source>
        <strain evidence="2">Anhui</strain>
    </source>
</reference>
<evidence type="ECO:0000256" key="1">
    <source>
        <dbReference type="SAM" id="MobiDB-lite"/>
    </source>
</evidence>
<feature type="region of interest" description="Disordered" evidence="1">
    <location>
        <begin position="38"/>
        <end position="65"/>
    </location>
</feature>
<proteinExistence type="evidence at transcript level"/>
<reference evidence="2" key="1">
    <citation type="journal article" date="2009" name="Nature">
        <title>The Schistosoma japonicum genome reveals features of host-parasite interplay.</title>
        <authorList>
            <person name="Liu F."/>
            <person name="Zhou Y."/>
            <person name="Wang Z.Q."/>
            <person name="Lu G."/>
            <person name="Zheng H."/>
            <person name="Brindley P.J."/>
            <person name="McManus D.P."/>
            <person name="Blair D."/>
            <person name="Zhang Q.H."/>
            <person name="Zhong Y."/>
            <person name="Wang S."/>
            <person name="Han Z.G."/>
            <person name="Chen Z."/>
        </authorList>
    </citation>
    <scope>NUCLEOTIDE SEQUENCE</scope>
    <source>
        <strain evidence="2">Anhui</strain>
    </source>
</reference>